<feature type="region of interest" description="Disordered" evidence="2">
    <location>
        <begin position="1"/>
        <end position="45"/>
    </location>
</feature>
<evidence type="ECO:0008006" key="5">
    <source>
        <dbReference type="Google" id="ProtNLM"/>
    </source>
</evidence>
<organism evidence="3 4">
    <name type="scientific">Nonomuraea monospora</name>
    <dbReference type="NCBI Taxonomy" id="568818"/>
    <lineage>
        <taxon>Bacteria</taxon>
        <taxon>Bacillati</taxon>
        <taxon>Actinomycetota</taxon>
        <taxon>Actinomycetes</taxon>
        <taxon>Streptosporangiales</taxon>
        <taxon>Streptosporangiaceae</taxon>
        <taxon>Nonomuraea</taxon>
    </lineage>
</organism>
<proteinExistence type="inferred from homology"/>
<protein>
    <recommendedName>
        <fullName evidence="5">ROK family protein</fullName>
    </recommendedName>
</protein>
<dbReference type="InterPro" id="IPR000600">
    <property type="entry name" value="ROK"/>
</dbReference>
<comment type="similarity">
    <text evidence="1">Belongs to the ROK (NagC/XylR) family.</text>
</comment>
<dbReference type="PANTHER" id="PTHR18964">
    <property type="entry name" value="ROK (REPRESSOR, ORF, KINASE) FAMILY"/>
    <property type="match status" value="1"/>
</dbReference>
<accession>A0ABP5PMK3</accession>
<dbReference type="EMBL" id="BAAAQX010000029">
    <property type="protein sequence ID" value="GAA2212849.1"/>
    <property type="molecule type" value="Genomic_DNA"/>
</dbReference>
<reference evidence="4" key="1">
    <citation type="journal article" date="2019" name="Int. J. Syst. Evol. Microbiol.">
        <title>The Global Catalogue of Microorganisms (GCM) 10K type strain sequencing project: providing services to taxonomists for standard genome sequencing and annotation.</title>
        <authorList>
            <consortium name="The Broad Institute Genomics Platform"/>
            <consortium name="The Broad Institute Genome Sequencing Center for Infectious Disease"/>
            <person name="Wu L."/>
            <person name="Ma J."/>
        </authorList>
    </citation>
    <scope>NUCLEOTIDE SEQUENCE [LARGE SCALE GENOMIC DNA]</scope>
    <source>
        <strain evidence="4">JCM 16114</strain>
    </source>
</reference>
<gene>
    <name evidence="3" type="ORF">GCM10009850_083110</name>
</gene>
<comment type="caution">
    <text evidence="3">The sequence shown here is derived from an EMBL/GenBank/DDBJ whole genome shotgun (WGS) entry which is preliminary data.</text>
</comment>
<dbReference type="PANTHER" id="PTHR18964:SF169">
    <property type="entry name" value="N-ACETYLMANNOSAMINE KINASE"/>
    <property type="match status" value="1"/>
</dbReference>
<dbReference type="InterPro" id="IPR043129">
    <property type="entry name" value="ATPase_NBD"/>
</dbReference>
<evidence type="ECO:0000256" key="2">
    <source>
        <dbReference type="SAM" id="MobiDB-lite"/>
    </source>
</evidence>
<dbReference type="RefSeq" id="WP_344487725.1">
    <property type="nucleotide sequence ID" value="NZ_BAAAQX010000029.1"/>
</dbReference>
<evidence type="ECO:0000256" key="1">
    <source>
        <dbReference type="ARBA" id="ARBA00006479"/>
    </source>
</evidence>
<keyword evidence="4" id="KW-1185">Reference proteome</keyword>
<feature type="compositionally biased region" description="Basic and acidic residues" evidence="2">
    <location>
        <begin position="7"/>
        <end position="38"/>
    </location>
</feature>
<evidence type="ECO:0000313" key="4">
    <source>
        <dbReference type="Proteomes" id="UP001499843"/>
    </source>
</evidence>
<dbReference type="Proteomes" id="UP001499843">
    <property type="component" value="Unassembled WGS sequence"/>
</dbReference>
<dbReference type="SUPFAM" id="SSF53067">
    <property type="entry name" value="Actin-like ATPase domain"/>
    <property type="match status" value="1"/>
</dbReference>
<evidence type="ECO:0000313" key="3">
    <source>
        <dbReference type="EMBL" id="GAA2212849.1"/>
    </source>
</evidence>
<name>A0ABP5PMK3_9ACTN</name>
<dbReference type="Gene3D" id="3.30.420.40">
    <property type="match status" value="2"/>
</dbReference>
<dbReference type="Pfam" id="PF00480">
    <property type="entry name" value="ROK"/>
    <property type="match status" value="1"/>
</dbReference>
<sequence>MSVDPGTRTDDAESRSGDEGRRTGDAGRRPDDAGRRTEAVTAKGLADDARAGASVPLAAFERAADALATVILNTAAVVDLHHVVIGGGVAAAGPLLIDPLRDRLAKRAGMDFVRHVKVAPTSLERNAGLYGAAALALQASEG</sequence>